<keyword evidence="6" id="KW-0391">Immunity</keyword>
<name>A0AAV7C3E0_ENGPU</name>
<dbReference type="Pfam" id="PF00004">
    <property type="entry name" value="AAA"/>
    <property type="match status" value="1"/>
</dbReference>
<dbReference type="SMART" id="SM00382">
    <property type="entry name" value="AAA"/>
    <property type="match status" value="2"/>
</dbReference>
<dbReference type="GO" id="GO:0016887">
    <property type="term" value="F:ATP hydrolysis activity"/>
    <property type="evidence" value="ECO:0007669"/>
    <property type="project" value="InterPro"/>
</dbReference>
<keyword evidence="7" id="KW-0175">Coiled coil</keyword>
<dbReference type="FunFam" id="3.40.50.300:FF:000491">
    <property type="entry name" value="E3 ubiquitin-protein ligase RNF213"/>
    <property type="match status" value="1"/>
</dbReference>
<accession>A0AAV7C3E0</accession>
<evidence type="ECO:0000256" key="2">
    <source>
        <dbReference type="ARBA" id="ARBA00022490"/>
    </source>
</evidence>
<evidence type="ECO:0000256" key="5">
    <source>
        <dbReference type="ARBA" id="ARBA00022833"/>
    </source>
</evidence>
<keyword evidence="5" id="KW-0862">Zinc</keyword>
<dbReference type="InterPro" id="IPR003959">
    <property type="entry name" value="ATPase_AAA_core"/>
</dbReference>
<dbReference type="InterPro" id="IPR027417">
    <property type="entry name" value="P-loop_NTPase"/>
</dbReference>
<feature type="coiled-coil region" evidence="7">
    <location>
        <begin position="2853"/>
        <end position="2880"/>
    </location>
</feature>
<evidence type="ECO:0000313" key="10">
    <source>
        <dbReference type="EMBL" id="KAG8579470.1"/>
    </source>
</evidence>
<evidence type="ECO:0000313" key="11">
    <source>
        <dbReference type="Proteomes" id="UP000824782"/>
    </source>
</evidence>
<evidence type="ECO:0000259" key="9">
    <source>
        <dbReference type="PROSITE" id="PS51981"/>
    </source>
</evidence>
<dbReference type="Pfam" id="PF20173">
    <property type="entry name" value="ZnF_RZ-type"/>
    <property type="match status" value="1"/>
</dbReference>
<dbReference type="GO" id="GO:0002376">
    <property type="term" value="P:immune system process"/>
    <property type="evidence" value="ECO:0007669"/>
    <property type="project" value="UniProtKB-KW"/>
</dbReference>
<feature type="compositionally biased region" description="Acidic residues" evidence="8">
    <location>
        <begin position="3102"/>
        <end position="3114"/>
    </location>
</feature>
<dbReference type="Gene3D" id="3.40.50.300">
    <property type="entry name" value="P-loop containing nucleotide triphosphate hydrolases"/>
    <property type="match status" value="2"/>
</dbReference>
<dbReference type="InterPro" id="IPR046439">
    <property type="entry name" value="ZF_RZ_dom"/>
</dbReference>
<feature type="domain" description="RZ-type" evidence="9">
    <location>
        <begin position="3984"/>
        <end position="4055"/>
    </location>
</feature>
<dbReference type="GO" id="GO:0005730">
    <property type="term" value="C:nucleolus"/>
    <property type="evidence" value="ECO:0007669"/>
    <property type="project" value="TreeGrafter"/>
</dbReference>
<comment type="caution">
    <text evidence="10">The sequence shown here is derived from an EMBL/GenBank/DDBJ whole genome shotgun (WGS) entry which is preliminary data.</text>
</comment>
<dbReference type="PROSITE" id="PS51981">
    <property type="entry name" value="ZF_RZ"/>
    <property type="match status" value="1"/>
</dbReference>
<protein>
    <recommendedName>
        <fullName evidence="9">RZ-type domain-containing protein</fullName>
    </recommendedName>
</protein>
<proteinExistence type="predicted"/>
<dbReference type="PANTHER" id="PTHR22605:SF16">
    <property type="entry name" value="E3 UBIQUITIN-PROTEIN LIGASE RNF213"/>
    <property type="match status" value="1"/>
</dbReference>
<keyword evidence="2" id="KW-0963">Cytoplasm</keyword>
<dbReference type="InterPro" id="IPR031248">
    <property type="entry name" value="RNF213"/>
</dbReference>
<dbReference type="GO" id="GO:0005829">
    <property type="term" value="C:cytosol"/>
    <property type="evidence" value="ECO:0007669"/>
    <property type="project" value="TreeGrafter"/>
</dbReference>
<dbReference type="GO" id="GO:0006511">
    <property type="term" value="P:ubiquitin-dependent protein catabolic process"/>
    <property type="evidence" value="ECO:0007669"/>
    <property type="project" value="TreeGrafter"/>
</dbReference>
<dbReference type="Proteomes" id="UP000824782">
    <property type="component" value="Unassembled WGS sequence"/>
</dbReference>
<dbReference type="GO" id="GO:0002040">
    <property type="term" value="P:sprouting angiogenesis"/>
    <property type="evidence" value="ECO:0007669"/>
    <property type="project" value="TreeGrafter"/>
</dbReference>
<organism evidence="10 11">
    <name type="scientific">Engystomops pustulosus</name>
    <name type="common">Tungara frog</name>
    <name type="synonym">Physalaemus pustulosus</name>
    <dbReference type="NCBI Taxonomy" id="76066"/>
    <lineage>
        <taxon>Eukaryota</taxon>
        <taxon>Metazoa</taxon>
        <taxon>Chordata</taxon>
        <taxon>Craniata</taxon>
        <taxon>Vertebrata</taxon>
        <taxon>Euteleostomi</taxon>
        <taxon>Amphibia</taxon>
        <taxon>Batrachia</taxon>
        <taxon>Anura</taxon>
        <taxon>Neobatrachia</taxon>
        <taxon>Hyloidea</taxon>
        <taxon>Leptodactylidae</taxon>
        <taxon>Leiuperinae</taxon>
        <taxon>Engystomops</taxon>
    </lineage>
</organism>
<keyword evidence="3" id="KW-0479">Metal-binding</keyword>
<dbReference type="PANTHER" id="PTHR22605">
    <property type="entry name" value="RZ-TYPE DOMAIN-CONTAINING PROTEIN"/>
    <property type="match status" value="1"/>
</dbReference>
<evidence type="ECO:0000256" key="8">
    <source>
        <dbReference type="SAM" id="MobiDB-lite"/>
    </source>
</evidence>
<dbReference type="GO" id="GO:2000051">
    <property type="term" value="P:negative regulation of non-canonical Wnt signaling pathway"/>
    <property type="evidence" value="ECO:0007669"/>
    <property type="project" value="TreeGrafter"/>
</dbReference>
<dbReference type="GO" id="GO:0008270">
    <property type="term" value="F:zinc ion binding"/>
    <property type="evidence" value="ECO:0007669"/>
    <property type="project" value="UniProtKB-KW"/>
</dbReference>
<evidence type="ECO:0000256" key="4">
    <source>
        <dbReference type="ARBA" id="ARBA00022771"/>
    </source>
</evidence>
<dbReference type="GO" id="GO:0005524">
    <property type="term" value="F:ATP binding"/>
    <property type="evidence" value="ECO:0007669"/>
    <property type="project" value="InterPro"/>
</dbReference>
<evidence type="ECO:0000256" key="3">
    <source>
        <dbReference type="ARBA" id="ARBA00022723"/>
    </source>
</evidence>
<dbReference type="EMBL" id="WNYA01000004">
    <property type="protein sequence ID" value="KAG8579470.1"/>
    <property type="molecule type" value="Genomic_DNA"/>
</dbReference>
<evidence type="ECO:0000256" key="6">
    <source>
        <dbReference type="ARBA" id="ARBA00022859"/>
    </source>
</evidence>
<evidence type="ECO:0000256" key="1">
    <source>
        <dbReference type="ARBA" id="ARBA00004496"/>
    </source>
</evidence>
<evidence type="ECO:0000256" key="7">
    <source>
        <dbReference type="SAM" id="Coils"/>
    </source>
</evidence>
<sequence length="4700" mass="540748">MQNMEETENQQNKEKRKALSMKDPDIYGFVRDHENRITVYFHVVVSKDFGLKVHQDRVIIRAGNLKGYESWKSVVCEMHFIKELKDIGFFYEGQINLSKDNLERRIPYKYVVLSGGREEYEYIEPTAQDSINNRHLDIPSKNTNEWHQYDGACLKEGKSGFLGFMRDDKKVIKRKAGEAMLSSIYSILGICDEINLSSFFQQLEQYYFVAMQPCLNADRSSIWHRQEYNKEKEKVIDLMMTLLYKICDPFIKKNVQRESGVKLKRIIAGLICLRIVVRYSVHLTKEHLTNICCVLCLDEMPKENLIGELQQAKTLFSNIPGIEELLRQLCQQCIDENVEQWVWVLPVLHTFSIPNTETSLSKQENIWAGLEGLVYDKIKRRPRDVLGYMLKKKYLLQSHPMVIQSWLCFIPLDQMLRFLDEPSIPIVGVIKACYFKIHSVEFKDTQNIEKILAKILEIIENQDELLRDDLLQLCCQVALDLHRVILTNRSLKNCVELVVVSASIVLTLLSYAGLSDEPKSVKPQIEKVFDTTVRLTKDWLEDSYGDKFHQRVTFSVELQEWNEILKAGNNMRWSDSFLPMLYRKIKQEEPINQIMIYCREQRLFKNLLPSIRNCFEDCAVEAVPLACQSENNILRKLDTYNLKNFPRLASCIILNCWPRDKLGRCVKDNDRVLEHLLQWDDAIYIFKLYDSSIIGHSEKEIQELVGISNYVFLECRNSLIDGSVIVKHLEHILNNKKKFLDICKHNVEKGDGISLTEIKKVLEWREKELNTLKEEHEWLDSLLKLVQRISLRVKVNTSEIYGKYLKNLGPEKLNDLIPVKILGKDGEADAVSHYRLSPDLRNMACHVHNFQNSHVFMTCWEQQENLLVKSLQASGSDESESAEGPAITLEELKDKLYSPCLDLCKTIYNNLKTGEVTFEVIDNFLKDFKNRSKQLEDELKYLCRLGHNDSGRWISQRVKQIEQYHQLDLAFRSARVIDEIKTLLKLSGDFQTLTTLLEFADDFENCKQKTLSFMSNEVVETRKLLSEIKDEHIVCLKEVLLGKDFFLWVKEALTDVNELKVFVDLATISAGENDMDVDRVACFHDTVLGYKSLLYELDSRSGFNDLMECLKKLWKALENDPRLPKKLRDSARHIEWLKTVKESHGSVELSSLSLATKINKRGVYIIQSPKENKTIALDNVIQLNLPEEGDSINNHIYTLEELKELLNKLMLMSAKKDQRNEDIEEISETFSNVQRLARSFINLYLAGNMLFRSWKAEIYCLDNALVSICMKFGDSGINDFEEEGPLTSLLPDICRTMENLLDHWLEFMKKKRSQHYYLNYYTAEQLVFLSQEFQKEDISEEALVMLSFIKPHCQKIDTNACRTKRSTAYSTEKDPSKTHFALKLARCKSILEKLEMVWKYSMSHMNSLFPGCLDLDALGTRLASLAKQNKKWVLRKLHPSLHKGCPNLVLCPSSQILSCALAMYMHSATEPLPSYDEVLLCTPQTSFEEVALFFRRCVTPGYKGKKIYSLIYADELNYDTAYKSEQLFQQLQAGNDDYCLVIICNSDREHCYIPSVFSQHKVHVIPQNPLHEIKQYLRTHFAVDPTVISAAHVFENGLSAGIVASKRAGMGKSLYVKRIYQMLVSTLDTENPILKTIRLNNSDVNERKLLNTLLPFLDRNVKNSPIIFHIDITSSVKRGIPEFLFKLLVLQYLMDSEGRIWKRLPNHLYIVEILESERRITKPLKEVDADAGISDEGSKEDESIQSEKTLQAPQEAQQICIDFFPKISCVSPQEVLKKYTEDVADVTKSRGMDFEEFCSECFQRTYQYLIRFDRGENLDTFTYTHGNVEGDPLNCLKMFLLYCDIADPAWSELRNFAWFLNLQLKDCESSVFCKFEHVGDSLPGFKQFVVKFMIIMAKDFATPSLSVTDQSLGGKNVKIDGPKEKELAGLLLRKRWETEPHPYIFFNNDRTSITFIGFHLQTNNAGGLDAINPRDHSIIEQNVMTMQLYNGLVLQKVPFNIDFDKLPRAEKISRLCRVLGINEPFDPDETYQLTMDNFLKILAIKMRFRCGIPVVVMGETGCGKTRLIKFLCHLCKGSVVDTENMKLVKVHGGTTAEMIYQKVLEAQAIARSNKTKGCDTVLFFDEANTTEAISSIKEVLCDHTVDGEPLEEDSGLHIIAACNPYRKHTDEMIKRLESAGLGYRVSADETKQRLGSIPLRQLVYRVHALPPSMMPLVWDFGQLNNETEKQYIQQIVQRLVEEIQLSTSDVQMLTDVLSASQTHMRLKNDECSFVSLRDVERCITVFKWFYNHHEKLLKNQKNMLKSTTIGEDKVPWSLVLAVGVCYHASLERKDLYRKAICKHFPQPYKDQAAILHEISVIQDLFLSGVPLRDTIARNLALKENLFMMVICIELKIPLFLVGKPGSSKSLAKTIVADAMQGQAAHTELYKDLKQIHLVSFQCSPHSTPEGIIGTFKQCARFQESKNLKEYVSVVVLDEIGLAEESAKMALKTLHPLLEDGCIDDDPLPHKKVGFIGISNWALDPAKMNRGIFVSRGDPNVKELIETAQGICSSDQLVLKRVSIYFQNFVEAYQQVCKTQGKEFFGLRDFYSLIKMVFSFTKESQGVLTRPKIARAVLRNFSGREDVNALQIFMKDEHKRLAVNTIELVMENIKSNSEDLESRYLLILTKNYAALQILQQEFLKENQQHEIIFGSSFPKDQEYTQICRNINRVKICMETGQMVILLNLQNLYESLYDALNQYYVYLAGQKYVDLGLGTHRVKCRVHPKFRLIVIEEKDIVYKDFPIPLINRLEKHYLDISTFLKREHIGIVQELENWVEMFACIKLQTQKGEDHEYSPSDVFIGYHSDTCSSVLLHLLENMNQTQSDLEDLQDVRKKARSALLNCATPDSVIRSGSQDLIDEYFKMQYHGSLQDLICSHTIAVRDNHIIFTEITTFSRLLTSVDKEVLEVDLQNSIRNIEILSLQQFDTELSFLKKIRSSLGSSPGNIILIIQTNLEEGSQGTSLVAAAKYAAVNEISKLHLHGKCVFVYFITHLPRINGGTSYVGFQGGLWQSVHIDDLRKSKNMVADLATFMKFPMSHLFYTAANLAKDNNSMESDRGENEEIIDETGEDDEKQTDISTDTSESMLDITTLIRSCLQNAIGLLNDEKIQSRNTRRIEILMGLLSAENDLKDVFLKHLTFHLYKLLKAKEEKLPLRNWVIRAAENLDALQKAGTFRQSLWRCVQKDVKPFFAYILSIIDCNGNLEILVNDQEKELSKSLWMFIFSDDKLLPLSSDASSKTQTIPVKNTMNIDDFGENLLPFSWAIKGYLEEMYTQARYIGCIEGPEIQFLKIFSQTPFSDFITSKETDEQQSLFSKYCRDFILMSVNISSPKELMVMEHALSTSIQDLRGDKTEEKLTLPWVHIGYNIFQYRLQNLSRILALIPSILDVLCEKIEEQHPMIRDQMALDIFAAIVCMEILKDSVKYLSPQAWMCKVKEMQMPIELICSEEYLKDYSPGCKAAVEQIRSDWNCVFLMALFMEHMLEDGKRQDLESIVIKHAHLLGQCLGKFKDIKSVKAFFMLIKVLQEFRDEVSISRDSAERNVFQKQCNGFFVDIICTMCFKDNTPPDKEVIDYLLSLLYGNIGGSSTRSLSPFEDVVDKTPVLRSVILKLLLKYSFSDLMAYAQKYFSAMEKNKLDTTEVYLLFVNCLEDLFFEKWQLQCNPIDKEKYLKEEGSFLEQYIQRRNGKNDETVQFLQDVARIRLGLNTAAKLLSLRFKDVPNENYLHSVKTLCSMSGNDWYRIFLIRTLANLDGVDAVRGLFKDPKYAWLFPHGILQNEDDQTSEIDQFLVCGDGYKELRDGIGQAMIEGKKEAIEKALEECKRPVHEAALYMLLAVFREITLSYGAPNDLELRTVEEREGIKDFIKNVKVLQGGENRRFMETLLENSRPMLFADPGMRSLQVTVFGLAIHLAAVLINCNNPLISQLRNLSISPSKMKNSYLPTMPEDLFTYAKAALEKQGQWYRCPNGHYCFVGQCGRPMERGKCLDCGAVVGGQNHNPEQGFTASGPVVDTTETGHVLDSPEKEKPIIAPDRNVPTSAFIFLRLVTHLAMLLGSEEDLENLKAIVKNPPTDVGSFLFGHIEKNLQNLINSIGKSTDDTITIAHLIFCEIMKQDQQGQGPENWPTKEIRNDWEKQFTKAFIAPVLMSLDKDFLNVKNDISQDQRISSNPIVRIVYGDPLSIREKLELPHNSPVECSKMWSCRERISMEYLMHIVEQKSGNDDLSLLWEFLRKESELKMVKFLPEILSLQKELVKRFQNCREIVHETIQDFIVSIHSASAQHLMKKRIEDFLFVWNKLQLSIKKEGGIELPGDMSKNPLTMDSKFTYLLPRRQGDGLCATALVSYLITLHNRFIYALEKYTNNEQKYIIKTSDVTDLHVISYDMEKDFMPIILSNCQYTLESGKETLQEFDLPKIQHQIAMRFFQGKPLISMHDLSTIVSTQERNYETLFKNIRAMVEQDAIPNSTIDFVSKDLSTFSDVCEALNIVEVTLGFITLSEENPELPITTYIEDTLQMKDQGSDHVLKALERCSLKNAIALWQLLTALKSAHLLHLKRDPFADVHQAYKMELDKEMQQQLNIFLEQHGVNTFLFEVHEMIILQLKKKDSTEDWRPFWSIQESLELLFSWKDADFKKFEDFPASILLAQCIDAWKFAAAKKWDRL</sequence>
<keyword evidence="4" id="KW-0863">Zinc-finger</keyword>
<comment type="subcellular location">
    <subcellularLocation>
        <location evidence="1">Cytoplasm</location>
    </subcellularLocation>
</comment>
<reference evidence="10" key="1">
    <citation type="thesis" date="2020" institute="ProQuest LLC" country="789 East Eisenhower Parkway, Ann Arbor, MI, USA">
        <title>Comparative Genomics and Chromosome Evolution.</title>
        <authorList>
            <person name="Mudd A.B."/>
        </authorList>
    </citation>
    <scope>NUCLEOTIDE SEQUENCE</scope>
    <source>
        <strain evidence="10">237g6f4</strain>
        <tissue evidence="10">Blood</tissue>
    </source>
</reference>
<gene>
    <name evidence="10" type="ORF">GDO81_010907</name>
</gene>
<dbReference type="SUPFAM" id="SSF52540">
    <property type="entry name" value="P-loop containing nucleoside triphosphate hydrolases"/>
    <property type="match status" value="2"/>
</dbReference>
<feature type="region of interest" description="Disordered" evidence="8">
    <location>
        <begin position="3092"/>
        <end position="3119"/>
    </location>
</feature>
<keyword evidence="11" id="KW-1185">Reference proteome</keyword>
<dbReference type="FunFam" id="3.40.50.300:FF:002689">
    <property type="entry name" value="Predicted protein"/>
    <property type="match status" value="1"/>
</dbReference>
<dbReference type="GO" id="GO:0016020">
    <property type="term" value="C:membrane"/>
    <property type="evidence" value="ECO:0007669"/>
    <property type="project" value="TreeGrafter"/>
</dbReference>
<dbReference type="InterPro" id="IPR003593">
    <property type="entry name" value="AAA+_ATPase"/>
</dbReference>
<dbReference type="GO" id="GO:0004842">
    <property type="term" value="F:ubiquitin-protein transferase activity"/>
    <property type="evidence" value="ECO:0007669"/>
    <property type="project" value="InterPro"/>
</dbReference>